<evidence type="ECO:0000256" key="1">
    <source>
        <dbReference type="ARBA" id="ARBA00004651"/>
    </source>
</evidence>
<gene>
    <name evidence="7" type="ORF">APZ16_04975</name>
</gene>
<proteinExistence type="predicted"/>
<evidence type="ECO:0000256" key="2">
    <source>
        <dbReference type="ARBA" id="ARBA00022475"/>
    </source>
</evidence>
<dbReference type="PANTHER" id="PTHR38825">
    <property type="entry name" value="LYSINE EXPORTER PROTEIN (LYSE/YGGA)"/>
    <property type="match status" value="1"/>
</dbReference>
<reference evidence="7 8" key="1">
    <citation type="journal article" date="2016" name="Nat. Microbiol.">
        <title>Genomic inference of the metabolism of cosmopolitan subsurface Archaea, Hadesarchaea.</title>
        <authorList>
            <person name="Baker B.J."/>
            <person name="Saw J.H."/>
            <person name="Lind A.E."/>
            <person name="Lazar C.S."/>
            <person name="Hinrichs K.-U."/>
            <person name="Teske A.P."/>
            <person name="Ettema T.J."/>
        </authorList>
    </citation>
    <scope>NUCLEOTIDE SEQUENCE [LARGE SCALE GENOMIC DNA]</scope>
</reference>
<feature type="transmembrane region" description="Helical" evidence="6">
    <location>
        <begin position="186"/>
        <end position="204"/>
    </location>
</feature>
<sequence length="211" mass="22821">MIQTLIQLPIGFIIGLSGSLIPGPLLAYTMAKSPSYGARTGPLAVVGHVLVELVILSLIALGLGVILQARSFQSGFGLFGGLMLIVLGLDGFSKLRNRSAPKKMVATKHHPILGGVLYSTLLNPTVIFWWATIGVATIMEAYLVASLAGVVLWLVGHFLSDLTWFSLVSFSVVRGKRVIGVRGYRVILFLCTLLLIILGTYFIFKYGQLLF</sequence>
<evidence type="ECO:0008006" key="9">
    <source>
        <dbReference type="Google" id="ProtNLM"/>
    </source>
</evidence>
<accession>A0A147JVL9</accession>
<name>A0A147JVL9_HADYE</name>
<feature type="transmembrane region" description="Helical" evidence="6">
    <location>
        <begin position="43"/>
        <end position="66"/>
    </location>
</feature>
<evidence type="ECO:0000313" key="7">
    <source>
        <dbReference type="EMBL" id="KUO40539.1"/>
    </source>
</evidence>
<feature type="transmembrane region" description="Helical" evidence="6">
    <location>
        <begin position="143"/>
        <end position="165"/>
    </location>
</feature>
<dbReference type="InterPro" id="IPR001123">
    <property type="entry name" value="LeuE-type"/>
</dbReference>
<feature type="transmembrane region" description="Helical" evidence="6">
    <location>
        <begin position="112"/>
        <end position="131"/>
    </location>
</feature>
<dbReference type="Pfam" id="PF01810">
    <property type="entry name" value="LysE"/>
    <property type="match status" value="1"/>
</dbReference>
<keyword evidence="4 6" id="KW-1133">Transmembrane helix</keyword>
<dbReference type="EMBL" id="LQMQ01000039">
    <property type="protein sequence ID" value="KUO40539.1"/>
    <property type="molecule type" value="Genomic_DNA"/>
</dbReference>
<dbReference type="GO" id="GO:0005886">
    <property type="term" value="C:plasma membrane"/>
    <property type="evidence" value="ECO:0007669"/>
    <property type="project" value="UniProtKB-SubCell"/>
</dbReference>
<protein>
    <recommendedName>
        <fullName evidence="9">Lysine transporter LysE</fullName>
    </recommendedName>
</protein>
<dbReference type="GO" id="GO:0006865">
    <property type="term" value="P:amino acid transport"/>
    <property type="evidence" value="ECO:0007669"/>
    <property type="project" value="InterPro"/>
</dbReference>
<dbReference type="AlphaFoldDB" id="A0A147JVL9"/>
<keyword evidence="5 6" id="KW-0472">Membrane</keyword>
<evidence type="ECO:0000256" key="3">
    <source>
        <dbReference type="ARBA" id="ARBA00022692"/>
    </source>
</evidence>
<feature type="transmembrane region" description="Helical" evidence="6">
    <location>
        <begin position="6"/>
        <end position="31"/>
    </location>
</feature>
<comment type="caution">
    <text evidence="7">The sequence shown here is derived from an EMBL/GenBank/DDBJ whole genome shotgun (WGS) entry which is preliminary data.</text>
</comment>
<comment type="subcellular location">
    <subcellularLocation>
        <location evidence="1">Cell membrane</location>
        <topology evidence="1">Multi-pass membrane protein</topology>
    </subcellularLocation>
</comment>
<evidence type="ECO:0000256" key="5">
    <source>
        <dbReference type="ARBA" id="ARBA00023136"/>
    </source>
</evidence>
<dbReference type="Proteomes" id="UP000074294">
    <property type="component" value="Unassembled WGS sequence"/>
</dbReference>
<evidence type="ECO:0000313" key="8">
    <source>
        <dbReference type="Proteomes" id="UP000074294"/>
    </source>
</evidence>
<evidence type="ECO:0000256" key="4">
    <source>
        <dbReference type="ARBA" id="ARBA00022989"/>
    </source>
</evidence>
<evidence type="ECO:0000256" key="6">
    <source>
        <dbReference type="SAM" id="Phobius"/>
    </source>
</evidence>
<dbReference type="PANTHER" id="PTHR38825:SF1">
    <property type="entry name" value="TRANSPORTER, LYSE FAMILY"/>
    <property type="match status" value="1"/>
</dbReference>
<organism evidence="7 8">
    <name type="scientific">Hadarchaeum yellowstonense</name>
    <dbReference type="NCBI Taxonomy" id="1776334"/>
    <lineage>
        <taxon>Archaea</taxon>
        <taxon>Methanobacteriati</taxon>
        <taxon>Candidatus Hadarchaeota</taxon>
        <taxon>Candidatus Hadarchaeia</taxon>
        <taxon>Candidatus Hadarchaeales</taxon>
        <taxon>Candidatus Hadarchaeaceae</taxon>
        <taxon>Candidatus Hadarchaeum</taxon>
    </lineage>
</organism>
<keyword evidence="3 6" id="KW-0812">Transmembrane</keyword>
<dbReference type="STRING" id="1776334.APZ16_04975"/>
<keyword evidence="2" id="KW-1003">Cell membrane</keyword>
<feature type="transmembrane region" description="Helical" evidence="6">
    <location>
        <begin position="72"/>
        <end position="92"/>
    </location>
</feature>